<accession>U4L3B5</accession>
<dbReference type="EMBL" id="HF935578">
    <property type="protein sequence ID" value="CCX10962.1"/>
    <property type="molecule type" value="Genomic_DNA"/>
</dbReference>
<reference evidence="1 2" key="1">
    <citation type="journal article" date="2013" name="PLoS Genet.">
        <title>The genome and development-dependent transcriptomes of Pyronema confluens: a window into fungal evolution.</title>
        <authorList>
            <person name="Traeger S."/>
            <person name="Altegoer F."/>
            <person name="Freitag M."/>
            <person name="Gabaldon T."/>
            <person name="Kempken F."/>
            <person name="Kumar A."/>
            <person name="Marcet-Houben M."/>
            <person name="Poggeler S."/>
            <person name="Stajich J.E."/>
            <person name="Nowrousian M."/>
        </authorList>
    </citation>
    <scope>NUCLEOTIDE SEQUENCE [LARGE SCALE GENOMIC DNA]</scope>
    <source>
        <strain evidence="2">CBS 100304</strain>
        <tissue evidence="1">Vegetative mycelium</tissue>
    </source>
</reference>
<protein>
    <submittedName>
        <fullName evidence="1">Uncharacterized protein</fullName>
    </submittedName>
</protein>
<organism evidence="1 2">
    <name type="scientific">Pyronema omphalodes (strain CBS 100304)</name>
    <name type="common">Pyronema confluens</name>
    <dbReference type="NCBI Taxonomy" id="1076935"/>
    <lineage>
        <taxon>Eukaryota</taxon>
        <taxon>Fungi</taxon>
        <taxon>Dikarya</taxon>
        <taxon>Ascomycota</taxon>
        <taxon>Pezizomycotina</taxon>
        <taxon>Pezizomycetes</taxon>
        <taxon>Pezizales</taxon>
        <taxon>Pyronemataceae</taxon>
        <taxon>Pyronema</taxon>
    </lineage>
</organism>
<gene>
    <name evidence="1" type="ORF">PCON_10556</name>
</gene>
<proteinExistence type="predicted"/>
<evidence type="ECO:0000313" key="1">
    <source>
        <dbReference type="EMBL" id="CCX10962.1"/>
    </source>
</evidence>
<evidence type="ECO:0000313" key="2">
    <source>
        <dbReference type="Proteomes" id="UP000018144"/>
    </source>
</evidence>
<dbReference type="Proteomes" id="UP000018144">
    <property type="component" value="Unassembled WGS sequence"/>
</dbReference>
<name>U4L3B5_PYROM</name>
<keyword evidence="2" id="KW-1185">Reference proteome</keyword>
<dbReference type="AlphaFoldDB" id="U4L3B5"/>
<sequence>MFPVFDLSLCGLRPIAHAVSPRHKRSAPLLGNDFPTSCRKHSADSYLTTIPESGQPLAYRKRRASEGLRNEAVRRPKMLAPEIRLDNGDGLLEVLFEGIYVHDEMMLKASANFGSCVQDETMFETSEGSGVNDMDVQESVENCKNCNNVMTQHEDAVEAIADGVERMGIAGDYALQRIENR</sequence>